<dbReference type="GO" id="GO:0006673">
    <property type="term" value="P:inositol phosphoceramide metabolic process"/>
    <property type="evidence" value="ECO:0007669"/>
    <property type="project" value="UniProtKB-ARBA"/>
</dbReference>
<dbReference type="GO" id="GO:0006688">
    <property type="term" value="P:glycosphingolipid biosynthetic process"/>
    <property type="evidence" value="ECO:0007669"/>
    <property type="project" value="UniProtKB-ARBA"/>
</dbReference>
<keyword evidence="2" id="KW-0472">Membrane</keyword>
<dbReference type="Gene3D" id="3.90.550.20">
    <property type="match status" value="1"/>
</dbReference>
<sequence>MYTYLFAARKMTKTIIQCLFCMIILLIYCVLFSFIPEKTSSVEIPDFTLLDVDDYFQLGINAEEEYPSSKSLFRISPIIHQTWRDREISSRVSIWMRSWSIFHPTWQYMFWTDHAARCLVSDKYSKLLPTYDGYIENIRRADAIRYIILYEYGGVYADMDMESLRSLDPIIRKYSCILAQEPYEHPIIDGNFEHLVFNAFLACAKKHPFMKLAINRLVDFSHFWNVLDSTGPHFLTFIYRVYLSQANITSEDKEGVYLAPAEYFVPTIDPAKFSYIRNICQNFYYLNKLKQRACLSIRVMGLQRSPSIISFTNHHWLHTYFSGGFAAEGTTRDLFEVVPRAVIYNCSN</sequence>
<dbReference type="GO" id="GO:0016020">
    <property type="term" value="C:membrane"/>
    <property type="evidence" value="ECO:0007669"/>
    <property type="project" value="GOC"/>
</dbReference>
<dbReference type="SUPFAM" id="SSF53448">
    <property type="entry name" value="Nucleotide-diphospho-sugar transferases"/>
    <property type="match status" value="1"/>
</dbReference>
<organism evidence="3 4">
    <name type="scientific">Sinanodonta woodiana</name>
    <name type="common">Chinese pond mussel</name>
    <name type="synonym">Anodonta woodiana</name>
    <dbReference type="NCBI Taxonomy" id="1069815"/>
    <lineage>
        <taxon>Eukaryota</taxon>
        <taxon>Metazoa</taxon>
        <taxon>Spiralia</taxon>
        <taxon>Lophotrochozoa</taxon>
        <taxon>Mollusca</taxon>
        <taxon>Bivalvia</taxon>
        <taxon>Autobranchia</taxon>
        <taxon>Heteroconchia</taxon>
        <taxon>Palaeoheterodonta</taxon>
        <taxon>Unionida</taxon>
        <taxon>Unionoidea</taxon>
        <taxon>Unionidae</taxon>
        <taxon>Unioninae</taxon>
        <taxon>Sinanodonta</taxon>
    </lineage>
</organism>
<dbReference type="Proteomes" id="UP001634394">
    <property type="component" value="Unassembled WGS sequence"/>
</dbReference>
<keyword evidence="1" id="KW-0808">Transferase</keyword>
<evidence type="ECO:0000256" key="1">
    <source>
        <dbReference type="ARBA" id="ARBA00022679"/>
    </source>
</evidence>
<protein>
    <submittedName>
        <fullName evidence="3">Uncharacterized protein</fullName>
    </submittedName>
</protein>
<dbReference type="AlphaFoldDB" id="A0ABD3V963"/>
<dbReference type="GO" id="GO:0016740">
    <property type="term" value="F:transferase activity"/>
    <property type="evidence" value="ECO:0007669"/>
    <property type="project" value="UniProtKB-KW"/>
</dbReference>
<keyword evidence="2" id="KW-1133">Transmembrane helix</keyword>
<comment type="caution">
    <text evidence="3">The sequence shown here is derived from an EMBL/GenBank/DDBJ whole genome shotgun (WGS) entry which is preliminary data.</text>
</comment>
<evidence type="ECO:0000313" key="3">
    <source>
        <dbReference type="EMBL" id="KAL3858125.1"/>
    </source>
</evidence>
<evidence type="ECO:0000256" key="2">
    <source>
        <dbReference type="SAM" id="Phobius"/>
    </source>
</evidence>
<keyword evidence="2" id="KW-0812">Transmembrane</keyword>
<dbReference type="Pfam" id="PF04488">
    <property type="entry name" value="Gly_transf_sug"/>
    <property type="match status" value="1"/>
</dbReference>
<proteinExistence type="predicted"/>
<dbReference type="EMBL" id="JBJQND010000013">
    <property type="protein sequence ID" value="KAL3858125.1"/>
    <property type="molecule type" value="Genomic_DNA"/>
</dbReference>
<dbReference type="InterPro" id="IPR029044">
    <property type="entry name" value="Nucleotide-diphossugar_trans"/>
</dbReference>
<name>A0ABD3V963_SINWO</name>
<evidence type="ECO:0000313" key="4">
    <source>
        <dbReference type="Proteomes" id="UP001634394"/>
    </source>
</evidence>
<accession>A0ABD3V963</accession>
<dbReference type="PANTHER" id="PTHR32385">
    <property type="entry name" value="MANNOSYL PHOSPHORYLINOSITOL CERAMIDE SYNTHASE"/>
    <property type="match status" value="1"/>
</dbReference>
<feature type="transmembrane region" description="Helical" evidence="2">
    <location>
        <begin position="15"/>
        <end position="35"/>
    </location>
</feature>
<keyword evidence="4" id="KW-1185">Reference proteome</keyword>
<dbReference type="PANTHER" id="PTHR32385:SF15">
    <property type="entry name" value="INOSITOL PHOSPHOCERAMIDE MANNOSYLTRANSFERASE 1"/>
    <property type="match status" value="1"/>
</dbReference>
<reference evidence="3 4" key="1">
    <citation type="submission" date="2024-11" db="EMBL/GenBank/DDBJ databases">
        <title>Chromosome-level genome assembly of the freshwater bivalve Anodonta woodiana.</title>
        <authorList>
            <person name="Chen X."/>
        </authorList>
    </citation>
    <scope>NUCLEOTIDE SEQUENCE [LARGE SCALE GENOMIC DNA]</scope>
    <source>
        <strain evidence="3">MN2024</strain>
        <tissue evidence="3">Gills</tissue>
    </source>
</reference>
<gene>
    <name evidence="3" type="ORF">ACJMK2_012736</name>
</gene>
<dbReference type="InterPro" id="IPR051706">
    <property type="entry name" value="Glycosyltransferase_domain"/>
</dbReference>
<dbReference type="InterPro" id="IPR007577">
    <property type="entry name" value="GlycoTrfase_DXD_sugar-bd_CS"/>
</dbReference>